<dbReference type="AlphaFoldDB" id="B8HN70"/>
<organism evidence="1">
    <name type="scientific">Cyanothece sp. (strain PCC 7425 / ATCC 29141)</name>
    <dbReference type="NCBI Taxonomy" id="395961"/>
    <lineage>
        <taxon>Bacteria</taxon>
        <taxon>Bacillati</taxon>
        <taxon>Cyanobacteriota</taxon>
        <taxon>Cyanophyceae</taxon>
        <taxon>Gomontiellales</taxon>
        <taxon>Cyanothecaceae</taxon>
        <taxon>Cyanothece</taxon>
    </lineage>
</organism>
<dbReference type="EMBL" id="CP001344">
    <property type="protein sequence ID" value="ACL47197.1"/>
    <property type="molecule type" value="Genomic_DNA"/>
</dbReference>
<protein>
    <submittedName>
        <fullName evidence="1">Uncharacterized protein</fullName>
    </submittedName>
</protein>
<dbReference type="STRING" id="395961.Cyan7425_4897"/>
<dbReference type="HOGENOM" id="CLU_2116960_0_0_3"/>
<accession>B8HN70</accession>
<proteinExistence type="predicted"/>
<gene>
    <name evidence="1" type="ordered locus">Cyan7425_4897</name>
</gene>
<dbReference type="KEGG" id="cyn:Cyan7425_4897"/>
<name>B8HN70_CYAP4</name>
<sequence>MPLLTLPPEVVPVPVFPAPVLPVPVLPVEEGPRLAPEPVGGLAGTVGLAGEGAVVVSEPERLPEPELAGGLTGVEGLGTVTLVFTLGAGAEEEGGLGTVILISGWGETVGLGLD</sequence>
<reference evidence="1" key="1">
    <citation type="submission" date="2009-01" db="EMBL/GenBank/DDBJ databases">
        <title>Complete sequence of chromosome Cyanothece sp. PCC 7425.</title>
        <authorList>
            <consortium name="US DOE Joint Genome Institute"/>
            <person name="Lucas S."/>
            <person name="Copeland A."/>
            <person name="Lapidus A."/>
            <person name="Glavina del Rio T."/>
            <person name="Dalin E."/>
            <person name="Tice H."/>
            <person name="Bruce D."/>
            <person name="Goodwin L."/>
            <person name="Pitluck S."/>
            <person name="Sims D."/>
            <person name="Meineke L."/>
            <person name="Brettin T."/>
            <person name="Detter J.C."/>
            <person name="Han C."/>
            <person name="Larimer F."/>
            <person name="Land M."/>
            <person name="Hauser L."/>
            <person name="Kyrpides N."/>
            <person name="Ovchinnikova G."/>
            <person name="Liberton M."/>
            <person name="Stoeckel J."/>
            <person name="Banerjee A."/>
            <person name="Singh A."/>
            <person name="Page L."/>
            <person name="Sato H."/>
            <person name="Zhao L."/>
            <person name="Sherman L."/>
            <person name="Pakrasi H."/>
            <person name="Richardson P."/>
        </authorList>
    </citation>
    <scope>NUCLEOTIDE SEQUENCE</scope>
    <source>
        <strain evidence="1">PCC 7425</strain>
    </source>
</reference>
<evidence type="ECO:0000313" key="1">
    <source>
        <dbReference type="EMBL" id="ACL47197.1"/>
    </source>
</evidence>